<protein>
    <submittedName>
        <fullName evidence="3">Holin/antiholin</fullName>
    </submittedName>
</protein>
<keyword evidence="2" id="KW-0812">Transmembrane</keyword>
<proteinExistence type="predicted"/>
<keyword evidence="2" id="KW-1133">Transmembrane helix</keyword>
<dbReference type="Proteomes" id="UP000221339">
    <property type="component" value="Segment"/>
</dbReference>
<sequence>MHQVIMPIIDRMIDPLVRRLDQQDQDRRVDMAALGQKIDKIADIAHQIAAHDARANNTENRLADAEESLLALASRINIQEGRNQVIVWLLGLVGAPLTVMLVAAGIAKLFNIKFGGG</sequence>
<evidence type="ECO:0000313" key="3">
    <source>
        <dbReference type="EMBL" id="AKU43568.1"/>
    </source>
</evidence>
<feature type="transmembrane region" description="Helical" evidence="2">
    <location>
        <begin position="85"/>
        <end position="107"/>
    </location>
</feature>
<evidence type="ECO:0000256" key="1">
    <source>
        <dbReference type="SAM" id="Coils"/>
    </source>
</evidence>
<reference evidence="3 4" key="1">
    <citation type="journal article" date="2015" name="Genome Announc.">
        <title>Complete Genome Sequence of Caulobacter crescentus Siphophage Seuss.</title>
        <authorList>
            <person name="Sloan J.M."/>
            <person name="Keene J.L."/>
            <person name="Cahill J.L."/>
            <person name="Rasche E.S."/>
            <person name="Kuty Everett G.F."/>
        </authorList>
    </citation>
    <scope>NUCLEOTIDE SEQUENCE [LARGE SCALE GENOMIC DNA]</scope>
</reference>
<accession>A0A0K1LMY8</accession>
<keyword evidence="1" id="KW-0175">Coiled coil</keyword>
<feature type="coiled-coil region" evidence="1">
    <location>
        <begin position="48"/>
        <end position="75"/>
    </location>
</feature>
<gene>
    <name evidence="3" type="ORF">CPT_Seuss42</name>
</gene>
<keyword evidence="4" id="KW-1185">Reference proteome</keyword>
<keyword evidence="2" id="KW-0472">Membrane</keyword>
<dbReference type="EMBL" id="KT001914">
    <property type="protein sequence ID" value="AKU43568.1"/>
    <property type="molecule type" value="Genomic_DNA"/>
</dbReference>
<evidence type="ECO:0000256" key="2">
    <source>
        <dbReference type="SAM" id="Phobius"/>
    </source>
</evidence>
<name>A0A0K1LMY8_9CAUD</name>
<evidence type="ECO:0000313" key="4">
    <source>
        <dbReference type="Proteomes" id="UP000221339"/>
    </source>
</evidence>
<organism evidence="3 4">
    <name type="scientific">Caulobacter phage Seuss</name>
    <dbReference type="NCBI Taxonomy" id="1675601"/>
    <lineage>
        <taxon>Viruses</taxon>
        <taxon>Duplodnaviria</taxon>
        <taxon>Heunggongvirae</taxon>
        <taxon>Uroviricota</taxon>
        <taxon>Caudoviricetes</taxon>
        <taxon>Seussvirus</taxon>
        <taxon>Seussvirus seuss</taxon>
    </lineage>
</organism>